<name>A0ABW7ATZ8_9ACTN</name>
<evidence type="ECO:0000313" key="1">
    <source>
        <dbReference type="EMBL" id="MFG1710907.1"/>
    </source>
</evidence>
<dbReference type="EMBL" id="JBICRM010000060">
    <property type="protein sequence ID" value="MFG1710907.1"/>
    <property type="molecule type" value="Genomic_DNA"/>
</dbReference>
<gene>
    <name evidence="1" type="ORF">ACFLIM_47880</name>
</gene>
<evidence type="ECO:0000313" key="2">
    <source>
        <dbReference type="Proteomes" id="UP001603978"/>
    </source>
</evidence>
<sequence>MSDVDYAAAAAVLFEDQVSAVAWLSTVMNASNRVAIMSRYTVTGD</sequence>
<protein>
    <submittedName>
        <fullName evidence="1">Uncharacterized protein</fullName>
    </submittedName>
</protein>
<accession>A0ABW7ATZ8</accession>
<proteinExistence type="predicted"/>
<dbReference type="Proteomes" id="UP001603978">
    <property type="component" value="Unassembled WGS sequence"/>
</dbReference>
<keyword evidence="2" id="KW-1185">Reference proteome</keyword>
<reference evidence="1 2" key="1">
    <citation type="submission" date="2024-10" db="EMBL/GenBank/DDBJ databases">
        <authorList>
            <person name="Topkara A.R."/>
            <person name="Saygin H."/>
        </authorList>
    </citation>
    <scope>NUCLEOTIDE SEQUENCE [LARGE SCALE GENOMIC DNA]</scope>
    <source>
        <strain evidence="1 2">M3C6</strain>
    </source>
</reference>
<dbReference type="RefSeq" id="WP_393177165.1">
    <property type="nucleotide sequence ID" value="NZ_JBICRM010000060.1"/>
</dbReference>
<comment type="caution">
    <text evidence="1">The sequence shown here is derived from an EMBL/GenBank/DDBJ whole genome shotgun (WGS) entry which is preliminary data.</text>
</comment>
<organism evidence="1 2">
    <name type="scientific">Nonomuraea marmarensis</name>
    <dbReference type="NCBI Taxonomy" id="3351344"/>
    <lineage>
        <taxon>Bacteria</taxon>
        <taxon>Bacillati</taxon>
        <taxon>Actinomycetota</taxon>
        <taxon>Actinomycetes</taxon>
        <taxon>Streptosporangiales</taxon>
        <taxon>Streptosporangiaceae</taxon>
        <taxon>Nonomuraea</taxon>
    </lineage>
</organism>